<name>A0A6J4KCU9_9ACTN</name>
<feature type="non-terminal residue" evidence="2">
    <location>
        <position position="82"/>
    </location>
</feature>
<organism evidence="2">
    <name type="scientific">uncultured Friedmanniella sp</name>
    <dbReference type="NCBI Taxonomy" id="335381"/>
    <lineage>
        <taxon>Bacteria</taxon>
        <taxon>Bacillati</taxon>
        <taxon>Actinomycetota</taxon>
        <taxon>Actinomycetes</taxon>
        <taxon>Propionibacteriales</taxon>
        <taxon>Nocardioidaceae</taxon>
        <taxon>Friedmanniella</taxon>
        <taxon>environmental samples</taxon>
    </lineage>
</organism>
<feature type="compositionally biased region" description="Basic residues" evidence="1">
    <location>
        <begin position="1"/>
        <end position="29"/>
    </location>
</feature>
<gene>
    <name evidence="2" type="ORF">AVDCRST_MAG48-1301</name>
</gene>
<accession>A0A6J4KCU9</accession>
<feature type="non-terminal residue" evidence="2">
    <location>
        <position position="1"/>
    </location>
</feature>
<sequence length="82" mass="8223">AGLRHPGRPGHRRRPPGPHRGGGARRRHPVGLPVRAGASAAPRTGPGGAPRSGSVADPGGTRAAAVSRRLVARRPVRGAGDA</sequence>
<dbReference type="AlphaFoldDB" id="A0A6J4KCU9"/>
<evidence type="ECO:0000256" key="1">
    <source>
        <dbReference type="SAM" id="MobiDB-lite"/>
    </source>
</evidence>
<proteinExistence type="predicted"/>
<dbReference type="EMBL" id="CADCTS010000186">
    <property type="protein sequence ID" value="CAA9300741.1"/>
    <property type="molecule type" value="Genomic_DNA"/>
</dbReference>
<protein>
    <submittedName>
        <fullName evidence="2">Uncharacterized protein</fullName>
    </submittedName>
</protein>
<evidence type="ECO:0000313" key="2">
    <source>
        <dbReference type="EMBL" id="CAA9300741.1"/>
    </source>
</evidence>
<reference evidence="2" key="1">
    <citation type="submission" date="2020-02" db="EMBL/GenBank/DDBJ databases">
        <authorList>
            <person name="Meier V. D."/>
        </authorList>
    </citation>
    <scope>NUCLEOTIDE SEQUENCE</scope>
    <source>
        <strain evidence="2">AVDCRST_MAG48</strain>
    </source>
</reference>
<feature type="region of interest" description="Disordered" evidence="1">
    <location>
        <begin position="1"/>
        <end position="82"/>
    </location>
</feature>